<proteinExistence type="predicted"/>
<sequence>MPVQLGRGQRYVAEGSCIATMLEHPSNVSLSISWDLCQGLRLVISTYLLSWTTSRNGPKCTPFRIRKPPTVAGGCSAALDIEIWGTSSTSFRSGKKFRLCRIEGGL</sequence>
<comment type="caution">
    <text evidence="1">The sequence shown here is derived from an EMBL/GenBank/DDBJ whole genome shotgun (WGS) entry which is preliminary data.</text>
</comment>
<name>A0A8X6SFV3_TRICX</name>
<organism evidence="1 2">
    <name type="scientific">Trichonephila clavipes</name>
    <name type="common">Golden silk orbweaver</name>
    <name type="synonym">Nephila clavipes</name>
    <dbReference type="NCBI Taxonomy" id="2585209"/>
    <lineage>
        <taxon>Eukaryota</taxon>
        <taxon>Metazoa</taxon>
        <taxon>Ecdysozoa</taxon>
        <taxon>Arthropoda</taxon>
        <taxon>Chelicerata</taxon>
        <taxon>Arachnida</taxon>
        <taxon>Araneae</taxon>
        <taxon>Araneomorphae</taxon>
        <taxon>Entelegynae</taxon>
        <taxon>Araneoidea</taxon>
        <taxon>Nephilidae</taxon>
        <taxon>Trichonephila</taxon>
    </lineage>
</organism>
<evidence type="ECO:0000313" key="1">
    <source>
        <dbReference type="EMBL" id="GFY10693.1"/>
    </source>
</evidence>
<dbReference type="Proteomes" id="UP000887159">
    <property type="component" value="Unassembled WGS sequence"/>
</dbReference>
<accession>A0A8X6SFV3</accession>
<dbReference type="AlphaFoldDB" id="A0A8X6SFV3"/>
<dbReference type="EMBL" id="BMAU01021300">
    <property type="protein sequence ID" value="GFY10693.1"/>
    <property type="molecule type" value="Genomic_DNA"/>
</dbReference>
<keyword evidence="2" id="KW-1185">Reference proteome</keyword>
<protein>
    <submittedName>
        <fullName evidence="1">Uncharacterized protein</fullName>
    </submittedName>
</protein>
<reference evidence="1" key="1">
    <citation type="submission" date="2020-08" db="EMBL/GenBank/DDBJ databases">
        <title>Multicomponent nature underlies the extraordinary mechanical properties of spider dragline silk.</title>
        <authorList>
            <person name="Kono N."/>
            <person name="Nakamura H."/>
            <person name="Mori M."/>
            <person name="Yoshida Y."/>
            <person name="Ohtoshi R."/>
            <person name="Malay A.D."/>
            <person name="Moran D.A.P."/>
            <person name="Tomita M."/>
            <person name="Numata K."/>
            <person name="Arakawa K."/>
        </authorList>
    </citation>
    <scope>NUCLEOTIDE SEQUENCE</scope>
</reference>
<evidence type="ECO:0000313" key="2">
    <source>
        <dbReference type="Proteomes" id="UP000887159"/>
    </source>
</evidence>
<gene>
    <name evidence="1" type="ORF">TNCV_2195141</name>
</gene>